<evidence type="ECO:0000313" key="2">
    <source>
        <dbReference type="EMBL" id="MBB4944579.1"/>
    </source>
</evidence>
<feature type="domain" description="AB hydrolase-1" evidence="1">
    <location>
        <begin position="22"/>
        <end position="241"/>
    </location>
</feature>
<protein>
    <submittedName>
        <fullName evidence="2">Pimeloyl-ACP methyl ester carboxylesterase</fullName>
    </submittedName>
</protein>
<reference evidence="2 3" key="1">
    <citation type="submission" date="2020-08" db="EMBL/GenBank/DDBJ databases">
        <title>Sequencing the genomes of 1000 actinobacteria strains.</title>
        <authorList>
            <person name="Klenk H.-P."/>
        </authorList>
    </citation>
    <scope>NUCLEOTIDE SEQUENCE [LARGE SCALE GENOMIC DNA]</scope>
    <source>
        <strain evidence="2 3">DSM 44786</strain>
    </source>
</reference>
<dbReference type="Pfam" id="PF00561">
    <property type="entry name" value="Abhydrolase_1"/>
    <property type="match status" value="1"/>
</dbReference>
<dbReference type="GO" id="GO:0003824">
    <property type="term" value="F:catalytic activity"/>
    <property type="evidence" value="ECO:0007669"/>
    <property type="project" value="UniProtKB-ARBA"/>
</dbReference>
<dbReference type="RefSeq" id="WP_184910618.1">
    <property type="nucleotide sequence ID" value="NZ_JACHJR010000001.1"/>
</dbReference>
<dbReference type="GO" id="GO:0016020">
    <property type="term" value="C:membrane"/>
    <property type="evidence" value="ECO:0007669"/>
    <property type="project" value="TreeGrafter"/>
</dbReference>
<proteinExistence type="predicted"/>
<keyword evidence="3" id="KW-1185">Reference proteome</keyword>
<organism evidence="2 3">
    <name type="scientific">Kitasatospora gansuensis</name>
    <dbReference type="NCBI Taxonomy" id="258050"/>
    <lineage>
        <taxon>Bacteria</taxon>
        <taxon>Bacillati</taxon>
        <taxon>Actinomycetota</taxon>
        <taxon>Actinomycetes</taxon>
        <taxon>Kitasatosporales</taxon>
        <taxon>Streptomycetaceae</taxon>
        <taxon>Kitasatospora</taxon>
    </lineage>
</organism>
<comment type="caution">
    <text evidence="2">The sequence shown here is derived from an EMBL/GenBank/DDBJ whole genome shotgun (WGS) entry which is preliminary data.</text>
</comment>
<dbReference type="Gene3D" id="3.40.50.1820">
    <property type="entry name" value="alpha/beta hydrolase"/>
    <property type="match status" value="1"/>
</dbReference>
<dbReference type="Proteomes" id="UP000573327">
    <property type="component" value="Unassembled WGS sequence"/>
</dbReference>
<evidence type="ECO:0000259" key="1">
    <source>
        <dbReference type="Pfam" id="PF00561"/>
    </source>
</evidence>
<dbReference type="AlphaFoldDB" id="A0A7W7WFN5"/>
<evidence type="ECO:0000313" key="3">
    <source>
        <dbReference type="Proteomes" id="UP000573327"/>
    </source>
</evidence>
<gene>
    <name evidence="2" type="ORF">F4556_000114</name>
</gene>
<dbReference type="InterPro" id="IPR000073">
    <property type="entry name" value="AB_hydrolase_1"/>
</dbReference>
<accession>A0A7W7WFN5</accession>
<dbReference type="InterPro" id="IPR050266">
    <property type="entry name" value="AB_hydrolase_sf"/>
</dbReference>
<dbReference type="SUPFAM" id="SSF53474">
    <property type="entry name" value="alpha/beta-Hydrolases"/>
    <property type="match status" value="1"/>
</dbReference>
<name>A0A7W7WFN5_9ACTN</name>
<dbReference type="InterPro" id="IPR029058">
    <property type="entry name" value="AB_hydrolase_fold"/>
</dbReference>
<sequence>MPIFSSYDHVDIWYESAGAGDPLVVLGGGPGTDSRYLGDLGGLDKHHRLIFMDGRATGRSEVPADRSTVSFVAQARDVEELRLHLGLERFDLLAHSAGCLTAQEYLAAHPGRVRRAVLVTPVGRVDREPDPAELAALRAARSAEPWYEKAVEADRRLAEGTVTGPELAVLQAWTLPFSWYRWSRDRLAEYRHGHATSLPWLRDAYYAGAPGPGELTDRLARLSAGTTPVLVLAGAADGLIGTVPARRVAECHTDGRLEVLTESGHRPWVEEPERFVAAVTAFLTADR</sequence>
<dbReference type="EMBL" id="JACHJR010000001">
    <property type="protein sequence ID" value="MBB4944579.1"/>
    <property type="molecule type" value="Genomic_DNA"/>
</dbReference>
<dbReference type="PANTHER" id="PTHR43798:SF33">
    <property type="entry name" value="HYDROLASE, PUTATIVE (AFU_ORTHOLOGUE AFUA_2G14860)-RELATED"/>
    <property type="match status" value="1"/>
</dbReference>
<dbReference type="PANTHER" id="PTHR43798">
    <property type="entry name" value="MONOACYLGLYCEROL LIPASE"/>
    <property type="match status" value="1"/>
</dbReference>